<reference evidence="2" key="2">
    <citation type="journal article" name="Front. Microbiol.">
        <title>Degradative Capacity of Two Strains of Rhodonia placenta: From Phenotype to Genotype.</title>
        <authorList>
            <person name="Kolle M."/>
            <person name="Horta M.A.C."/>
            <person name="Nowrousian M."/>
            <person name="Ohm R.A."/>
            <person name="Benz J.P."/>
            <person name="Pilgard A."/>
        </authorList>
    </citation>
    <scope>NUCLEOTIDE SEQUENCE</scope>
    <source>
        <strain evidence="2">FPRL280</strain>
    </source>
</reference>
<dbReference type="Proteomes" id="UP000639403">
    <property type="component" value="Unassembled WGS sequence"/>
</dbReference>
<dbReference type="AlphaFoldDB" id="A0A8H7PC25"/>
<gene>
    <name evidence="2" type="ORF">IEO21_00286</name>
</gene>
<reference evidence="2" key="1">
    <citation type="submission" date="2020-11" db="EMBL/GenBank/DDBJ databases">
        <authorList>
            <person name="Koelle M."/>
            <person name="Horta M.A.C."/>
            <person name="Nowrousian M."/>
            <person name="Ohm R.A."/>
            <person name="Benz P."/>
            <person name="Pilgard A."/>
        </authorList>
    </citation>
    <scope>NUCLEOTIDE SEQUENCE</scope>
    <source>
        <strain evidence="2">FPRL280</strain>
    </source>
</reference>
<evidence type="ECO:0000256" key="1">
    <source>
        <dbReference type="SAM" id="MobiDB-lite"/>
    </source>
</evidence>
<dbReference type="PANTHER" id="PTHR15682:SF2">
    <property type="entry name" value="UNHEALTHY RIBOSOME BIOGENESIS PROTEIN 2 HOMOLOG"/>
    <property type="match status" value="1"/>
</dbReference>
<feature type="compositionally biased region" description="Basic and acidic residues" evidence="1">
    <location>
        <begin position="688"/>
        <end position="700"/>
    </location>
</feature>
<dbReference type="EMBL" id="JADOXO010000002">
    <property type="protein sequence ID" value="KAF9821856.1"/>
    <property type="molecule type" value="Genomic_DNA"/>
</dbReference>
<feature type="region of interest" description="Disordered" evidence="1">
    <location>
        <begin position="681"/>
        <end position="708"/>
    </location>
</feature>
<dbReference type="GO" id="GO:0042254">
    <property type="term" value="P:ribosome biogenesis"/>
    <property type="evidence" value="ECO:0007669"/>
    <property type="project" value="TreeGrafter"/>
</dbReference>
<dbReference type="InterPro" id="IPR052609">
    <property type="entry name" value="Ribosome_Biogenesis_Reg"/>
</dbReference>
<name>A0A8H7PC25_9APHY</name>
<comment type="caution">
    <text evidence="2">The sequence shown here is derived from an EMBL/GenBank/DDBJ whole genome shotgun (WGS) entry which is preliminary data.</text>
</comment>
<accession>A0A8H7PC25</accession>
<evidence type="ECO:0000313" key="3">
    <source>
        <dbReference type="Proteomes" id="UP000639403"/>
    </source>
</evidence>
<feature type="region of interest" description="Disordered" evidence="1">
    <location>
        <begin position="500"/>
        <end position="523"/>
    </location>
</feature>
<protein>
    <recommendedName>
        <fullName evidence="4">Nucleolar 27S pre-rRNA processing Urb2/Npa2 C-terminal domain-containing protein</fullName>
    </recommendedName>
</protein>
<dbReference type="InterPro" id="IPR016024">
    <property type="entry name" value="ARM-type_fold"/>
</dbReference>
<evidence type="ECO:0008006" key="4">
    <source>
        <dbReference type="Google" id="ProtNLM"/>
    </source>
</evidence>
<dbReference type="GO" id="GO:0005730">
    <property type="term" value="C:nucleolus"/>
    <property type="evidence" value="ECO:0007669"/>
    <property type="project" value="TreeGrafter"/>
</dbReference>
<sequence length="1032" mass="114707">MSSTLHGSAQDFIRALKASSDPPHPGSPSKIKLAQNAWDDNGFYLPNKGEVIVEWLLTRFLKDKAKTSDVNPIMDTRYWQLLSDIVCSSNRTQADLTGSARTIKSWLLPILSRVPIAPIVIAFLSLLSSIEHDAQLVLNKLVSRSIAVLWPIAVPKFSPETLLECLAAVLSHLAALQFTRLNETVESLGAIPLSIVSAYRTAFANSSNKRKIYSTFLQNHLLHWIQGMHLNTGDGAHLQEAVAGIYAAGVETMFGVDVLRSLEEGKCDPALKNALAGTLATNASTLDVLPRLLRSFIQSVRRHKTALFSQGSNRATDNVVAQVQGAGTTFYAMCDELVTRAGNIEPVRIWETRIKCLAIVEEERLHSVGNDSLNQILRQNGDTALEALRGSWGEQHAQRVDAAMEILSVLTRIDYDIVSPTLPSVWQRLILNLQAGPDDARDTFGLVNSSALFSFTFLDRLAKAIHGFLTPGQVQDVTKLVLQNLRDTFKEFKEQDKRFTADEGSGARKKSRRSGTTVSVDGHPNPELAAVTFASAARAVGLVVESLPLHVIPEEAREEIRCLVGDVHSHVIPRALKGSYKAMEATDRRETWAWQIVAAAALRVHYELSTARVLKLELGFDSSAISQLRIFLQHDGTVPEFSVEIARFLLHQASSDPDQALSVFDNVLNYLERHLDNKTSWSGKTHRLTPEAGHKQDERQQGSQAVNAASSMRRMLHNAAFWELPNVRDTFMTQISIQTASVDQVDVEHLLSYPERKSVHADIATSVPLYATYKTLLHAPAEYLSRTTRADFLQRARITDVVMSRPEQQQTEPRLLLVVREFMRRTFMHMGSVEHQGALLFLHHLIKTRLPAEFGDPSLNEFVSVTLDVITMYMSAFLKAAQRGDEDAVASVVEAFSRFLEIPREQMAGAFQESCLLRFIETLTENHEASQFNERVLSLLERLYERMFTTSCSRMLAVLSTTAASDLYHHIDTLKAWSRTLAAGRWLHEEVLDIVLEELNASGNGDGNTGLENVVATYIAAARTLDLDGKTS</sequence>
<proteinExistence type="predicted"/>
<organism evidence="2 3">
    <name type="scientific">Rhodonia placenta</name>
    <dbReference type="NCBI Taxonomy" id="104341"/>
    <lineage>
        <taxon>Eukaryota</taxon>
        <taxon>Fungi</taxon>
        <taxon>Dikarya</taxon>
        <taxon>Basidiomycota</taxon>
        <taxon>Agaricomycotina</taxon>
        <taxon>Agaricomycetes</taxon>
        <taxon>Polyporales</taxon>
        <taxon>Adustoporiaceae</taxon>
        <taxon>Rhodonia</taxon>
    </lineage>
</organism>
<evidence type="ECO:0000313" key="2">
    <source>
        <dbReference type="EMBL" id="KAF9821856.1"/>
    </source>
</evidence>
<dbReference type="SUPFAM" id="SSF48371">
    <property type="entry name" value="ARM repeat"/>
    <property type="match status" value="1"/>
</dbReference>
<dbReference type="PANTHER" id="PTHR15682">
    <property type="entry name" value="UNHEALTHY RIBOSOME BIOGENESIS PROTEIN 2 HOMOLOG"/>
    <property type="match status" value="1"/>
</dbReference>